<evidence type="ECO:0000313" key="2">
    <source>
        <dbReference type="Proteomes" id="UP001240447"/>
    </source>
</evidence>
<proteinExistence type="predicted"/>
<dbReference type="RefSeq" id="WP_181641487.1">
    <property type="nucleotide sequence ID" value="NZ_CCXJ01000051.1"/>
</dbReference>
<organism evidence="1 2">
    <name type="scientific">Nocardioides massiliensis</name>
    <dbReference type="NCBI Taxonomy" id="1325935"/>
    <lineage>
        <taxon>Bacteria</taxon>
        <taxon>Bacillati</taxon>
        <taxon>Actinomycetota</taxon>
        <taxon>Actinomycetes</taxon>
        <taxon>Propionibacteriales</taxon>
        <taxon>Nocardioidaceae</taxon>
        <taxon>Nocardioides</taxon>
    </lineage>
</organism>
<name>A0ABT9NJ67_9ACTN</name>
<accession>A0ABT9NJ67</accession>
<gene>
    <name evidence="1" type="ORF">J2S59_000272</name>
</gene>
<keyword evidence="2" id="KW-1185">Reference proteome</keyword>
<protein>
    <recommendedName>
        <fullName evidence="3">HNH endonuclease</fullName>
    </recommendedName>
</protein>
<evidence type="ECO:0000313" key="1">
    <source>
        <dbReference type="EMBL" id="MDP9820463.1"/>
    </source>
</evidence>
<sequence length="48" mass="5087">MTHRETLALIRAQNELETAMLALGKGDIDKAGTAIAAAVRHIDTLIGD</sequence>
<dbReference type="EMBL" id="JAUSQM010000001">
    <property type="protein sequence ID" value="MDP9820463.1"/>
    <property type="molecule type" value="Genomic_DNA"/>
</dbReference>
<reference evidence="1 2" key="1">
    <citation type="submission" date="2023-07" db="EMBL/GenBank/DDBJ databases">
        <title>Sequencing the genomes of 1000 actinobacteria strains.</title>
        <authorList>
            <person name="Klenk H.-P."/>
        </authorList>
    </citation>
    <scope>NUCLEOTIDE SEQUENCE [LARGE SCALE GENOMIC DNA]</scope>
    <source>
        <strain evidence="1 2">GD13</strain>
    </source>
</reference>
<dbReference type="Proteomes" id="UP001240447">
    <property type="component" value="Unassembled WGS sequence"/>
</dbReference>
<evidence type="ECO:0008006" key="3">
    <source>
        <dbReference type="Google" id="ProtNLM"/>
    </source>
</evidence>
<comment type="caution">
    <text evidence="1">The sequence shown here is derived from an EMBL/GenBank/DDBJ whole genome shotgun (WGS) entry which is preliminary data.</text>
</comment>